<keyword evidence="2" id="KW-1185">Reference proteome</keyword>
<dbReference type="Proteomes" id="UP000015480">
    <property type="component" value="Chromosome"/>
</dbReference>
<reference evidence="1 2" key="1">
    <citation type="journal article" date="2014" name="BMC Genomics">
        <title>Architecture and functions of a multipartite genome of the methylotrophic bacterium Paracoccus aminophilus JCM 7686, containing primary and secondary chromids.</title>
        <authorList>
            <person name="Dziewit L."/>
            <person name="Czarnecki J."/>
            <person name="Wibberg D."/>
            <person name="Radlinska M."/>
            <person name="Mrozek P."/>
            <person name="Szymczak M."/>
            <person name="Schluter A."/>
            <person name="Puhler A."/>
            <person name="Bartosik D."/>
        </authorList>
    </citation>
    <scope>NUCLEOTIDE SEQUENCE [LARGE SCALE GENOMIC DNA]</scope>
    <source>
        <strain evidence="1">JCM 7686</strain>
    </source>
</reference>
<evidence type="ECO:0000313" key="1">
    <source>
        <dbReference type="EMBL" id="AGT08524.1"/>
    </source>
</evidence>
<sequence length="138" mass="14611">MHTSRCLGGLTRSAVSASSAASIRCADHVDANPAQRGMDLRWFRSGATSGSSAGRRISAAIEKHNQIIAEADAAKTGGLVGALAISPVLTEKLTLAGRRSALMEAKYGGIRDQIFMSDERRVLDQCQSDRAHNIARCG</sequence>
<protein>
    <submittedName>
        <fullName evidence="1">Uncharacterized protein</fullName>
    </submittedName>
</protein>
<dbReference type="EMBL" id="CP006650">
    <property type="protein sequence ID" value="AGT08524.1"/>
    <property type="molecule type" value="Genomic_DNA"/>
</dbReference>
<dbReference type="STRING" id="1367847.JCM7686_1423"/>
<organism evidence="1 2">
    <name type="scientific">Paracoccus aminophilus JCM 7686</name>
    <dbReference type="NCBI Taxonomy" id="1367847"/>
    <lineage>
        <taxon>Bacteria</taxon>
        <taxon>Pseudomonadati</taxon>
        <taxon>Pseudomonadota</taxon>
        <taxon>Alphaproteobacteria</taxon>
        <taxon>Rhodobacterales</taxon>
        <taxon>Paracoccaceae</taxon>
        <taxon>Paracoccus</taxon>
    </lineage>
</organism>
<dbReference type="AlphaFoldDB" id="S5XML9"/>
<evidence type="ECO:0000313" key="2">
    <source>
        <dbReference type="Proteomes" id="UP000015480"/>
    </source>
</evidence>
<dbReference type="KEGG" id="pami:JCM7686_1423"/>
<dbReference type="PATRIC" id="fig|1367847.3.peg.1395"/>
<name>S5XML9_PARAH</name>
<gene>
    <name evidence="1" type="ORF">JCM7686_1423</name>
</gene>
<accession>S5XML9</accession>
<dbReference type="HOGENOM" id="CLU_1853270_0_0_5"/>
<proteinExistence type="predicted"/>